<sequence>MPRRAAADDAFQQVIHEDRLRTAAGLPAWLLTVTGGLALAVTTTAVLAVRRSRRPEAPPPPTRPPAPIG</sequence>
<dbReference type="EMBL" id="LFNT01000118">
    <property type="protein sequence ID" value="KMS67090.1"/>
    <property type="molecule type" value="Genomic_DNA"/>
</dbReference>
<dbReference type="RefSeq" id="WP_048587152.1">
    <property type="nucleotide sequence ID" value="NZ_LFNT01000118.1"/>
</dbReference>
<evidence type="ECO:0000256" key="1">
    <source>
        <dbReference type="SAM" id="MobiDB-lite"/>
    </source>
</evidence>
<proteinExistence type="predicted"/>
<name>A0A0J8BND2_STRVR</name>
<comment type="caution">
    <text evidence="3">The sequence shown here is derived from an EMBL/GenBank/DDBJ whole genome shotgun (WGS) entry which is preliminary data.</text>
</comment>
<evidence type="ECO:0000313" key="4">
    <source>
        <dbReference type="Proteomes" id="UP000037432"/>
    </source>
</evidence>
<reference evidence="3 4" key="1">
    <citation type="submission" date="2015-06" db="EMBL/GenBank/DDBJ databases">
        <authorList>
            <person name="Ju K.-S."/>
            <person name="Doroghazi J.R."/>
            <person name="Metcalf W.W."/>
        </authorList>
    </citation>
    <scope>NUCLEOTIDE SEQUENCE [LARGE SCALE GENOMIC DNA]</scope>
    <source>
        <strain evidence="3 4">NRRL 3414</strain>
    </source>
</reference>
<dbReference type="PATRIC" id="fig|1938.3.peg.1149"/>
<evidence type="ECO:0000256" key="2">
    <source>
        <dbReference type="SAM" id="Phobius"/>
    </source>
</evidence>
<keyword evidence="2" id="KW-1133">Transmembrane helix</keyword>
<keyword evidence="2" id="KW-0472">Membrane</keyword>
<accession>A0A0J8BND2</accession>
<feature type="compositionally biased region" description="Pro residues" evidence="1">
    <location>
        <begin position="57"/>
        <end position="69"/>
    </location>
</feature>
<feature type="region of interest" description="Disordered" evidence="1">
    <location>
        <begin position="50"/>
        <end position="69"/>
    </location>
</feature>
<evidence type="ECO:0000313" key="3">
    <source>
        <dbReference type="EMBL" id="KMS67090.1"/>
    </source>
</evidence>
<dbReference type="AlphaFoldDB" id="A0A0J8BND2"/>
<protein>
    <submittedName>
        <fullName evidence="3">Uncharacterized protein</fullName>
    </submittedName>
</protein>
<keyword evidence="2" id="KW-0812">Transmembrane</keyword>
<feature type="transmembrane region" description="Helical" evidence="2">
    <location>
        <begin position="28"/>
        <end position="49"/>
    </location>
</feature>
<organism evidence="3 4">
    <name type="scientific">Streptomyces viridochromogenes</name>
    <dbReference type="NCBI Taxonomy" id="1938"/>
    <lineage>
        <taxon>Bacteria</taxon>
        <taxon>Bacillati</taxon>
        <taxon>Actinomycetota</taxon>
        <taxon>Actinomycetes</taxon>
        <taxon>Kitasatosporales</taxon>
        <taxon>Streptomycetaceae</taxon>
        <taxon>Streptomyces</taxon>
    </lineage>
</organism>
<dbReference type="Proteomes" id="UP000037432">
    <property type="component" value="Unassembled WGS sequence"/>
</dbReference>
<gene>
    <name evidence="3" type="ORF">ACM01_44005</name>
</gene>